<accession>M3A4F1</accession>
<keyword evidence="7" id="KW-1185">Reference proteome</keyword>
<protein>
    <submittedName>
        <fullName evidence="6">Hemerythrin-like protein</fullName>
    </submittedName>
</protein>
<dbReference type="Gene3D" id="1.20.120.50">
    <property type="entry name" value="Hemerythrin-like"/>
    <property type="match status" value="1"/>
</dbReference>
<dbReference type="Pfam" id="PF01814">
    <property type="entry name" value="Hemerythrin"/>
    <property type="match status" value="1"/>
</dbReference>
<dbReference type="NCBIfam" id="TIGR02481">
    <property type="entry name" value="hemeryth_dom"/>
    <property type="match status" value="1"/>
</dbReference>
<keyword evidence="2" id="KW-0813">Transport</keyword>
<dbReference type="PANTHER" id="PTHR37164">
    <property type="entry name" value="BACTERIOHEMERYTHRIN"/>
    <property type="match status" value="1"/>
</dbReference>
<gene>
    <name evidence="6" type="ORF">H261_22068</name>
</gene>
<dbReference type="InterPro" id="IPR035938">
    <property type="entry name" value="Hemerythrin-like_sf"/>
</dbReference>
<dbReference type="CDD" id="cd12107">
    <property type="entry name" value="Hemerythrin"/>
    <property type="match status" value="1"/>
</dbReference>
<dbReference type="NCBIfam" id="NF033749">
    <property type="entry name" value="bact_hemeryth"/>
    <property type="match status" value="1"/>
</dbReference>
<evidence type="ECO:0000259" key="5">
    <source>
        <dbReference type="Pfam" id="PF01814"/>
    </source>
</evidence>
<dbReference type="InterPro" id="IPR016131">
    <property type="entry name" value="Haemerythrin_Fe_BS"/>
</dbReference>
<comment type="caution">
    <text evidence="6">The sequence shown here is derived from an EMBL/GenBank/DDBJ whole genome shotgun (WGS) entry which is preliminary data.</text>
</comment>
<evidence type="ECO:0000313" key="6">
    <source>
        <dbReference type="EMBL" id="EME67728.1"/>
    </source>
</evidence>
<name>M3A4F1_9PROT</name>
<keyword evidence="4" id="KW-0408">Iron</keyword>
<dbReference type="eggNOG" id="COG2703">
    <property type="taxonomic scope" value="Bacteria"/>
</dbReference>
<dbReference type="AlphaFoldDB" id="M3A4F1"/>
<organism evidence="6 7">
    <name type="scientific">Paramagnetospirillum caucaseum</name>
    <dbReference type="NCBI Taxonomy" id="1244869"/>
    <lineage>
        <taxon>Bacteria</taxon>
        <taxon>Pseudomonadati</taxon>
        <taxon>Pseudomonadota</taxon>
        <taxon>Alphaproteobacteria</taxon>
        <taxon>Rhodospirillales</taxon>
        <taxon>Magnetospirillaceae</taxon>
        <taxon>Paramagnetospirillum</taxon>
    </lineage>
</organism>
<feature type="domain" description="Hemerythrin-like" evidence="5">
    <location>
        <begin position="30"/>
        <end position="145"/>
    </location>
</feature>
<reference evidence="6 7" key="1">
    <citation type="journal article" date="2014" name="Genome Announc.">
        <title>Draft Genome Sequence of Magnetospirillum sp. Strain SO-1, a Freshwater Magnetotactic Bacterium Isolated from the Ol'khovka River, Russia.</title>
        <authorList>
            <person name="Grouzdev D.S."/>
            <person name="Dziuba M.V."/>
            <person name="Sukhacheva M.S."/>
            <person name="Mardanov A.V."/>
            <person name="Beletskiy A.V."/>
            <person name="Kuznetsov B.B."/>
            <person name="Skryabin K.G."/>
        </authorList>
    </citation>
    <scope>NUCLEOTIDE SEQUENCE [LARGE SCALE GENOMIC DNA]</scope>
    <source>
        <strain evidence="6 7">SO-1</strain>
    </source>
</reference>
<evidence type="ECO:0000256" key="3">
    <source>
        <dbReference type="ARBA" id="ARBA00022723"/>
    </source>
</evidence>
<proteinExistence type="inferred from homology"/>
<dbReference type="STRING" id="1244869.H261_22068"/>
<evidence type="ECO:0000256" key="4">
    <source>
        <dbReference type="ARBA" id="ARBA00023004"/>
    </source>
</evidence>
<dbReference type="InterPro" id="IPR012827">
    <property type="entry name" value="Hemerythrin_metal-bd"/>
</dbReference>
<dbReference type="PANTHER" id="PTHR37164:SF1">
    <property type="entry name" value="BACTERIOHEMERYTHRIN"/>
    <property type="match status" value="1"/>
</dbReference>
<dbReference type="PROSITE" id="PS00550">
    <property type="entry name" value="HEMERYTHRINS"/>
    <property type="match status" value="1"/>
</dbReference>
<dbReference type="EMBL" id="AONQ01000112">
    <property type="protein sequence ID" value="EME67728.1"/>
    <property type="molecule type" value="Genomic_DNA"/>
</dbReference>
<dbReference type="GO" id="GO:0005344">
    <property type="term" value="F:oxygen carrier activity"/>
    <property type="evidence" value="ECO:0007669"/>
    <property type="project" value="UniProtKB-KW"/>
</dbReference>
<keyword evidence="3" id="KW-0479">Metal-binding</keyword>
<keyword evidence="2" id="KW-0561">Oxygen transport</keyword>
<dbReference type="GO" id="GO:0046872">
    <property type="term" value="F:metal ion binding"/>
    <property type="evidence" value="ECO:0007669"/>
    <property type="project" value="UniProtKB-KW"/>
</dbReference>
<dbReference type="InterPro" id="IPR050669">
    <property type="entry name" value="Hemerythrin"/>
</dbReference>
<dbReference type="OrthoDB" id="5296936at2"/>
<sequence>MPSEQANKPGIAVNKSNISIFEFSPEMSVGNETIDADHKAFFELAKLLHYTLSGGERGVIVLSSLAILEEYVDGHFLREEKAMRKVSYSNFAEHRLKHNQFRARIKAISEVFQQGITSAADDLPPLVVHWLRSHIANEDQRYKRWINNSAVDNRPLVYLAMEAEHET</sequence>
<evidence type="ECO:0000256" key="1">
    <source>
        <dbReference type="ARBA" id="ARBA00010587"/>
    </source>
</evidence>
<dbReference type="Proteomes" id="UP000011744">
    <property type="component" value="Unassembled WGS sequence"/>
</dbReference>
<evidence type="ECO:0000256" key="2">
    <source>
        <dbReference type="ARBA" id="ARBA00022621"/>
    </source>
</evidence>
<evidence type="ECO:0000313" key="7">
    <source>
        <dbReference type="Proteomes" id="UP000011744"/>
    </source>
</evidence>
<comment type="similarity">
    <text evidence="1">Belongs to the hemerythrin family.</text>
</comment>
<dbReference type="InterPro" id="IPR012312">
    <property type="entry name" value="Hemerythrin-like"/>
</dbReference>
<dbReference type="SUPFAM" id="SSF47188">
    <property type="entry name" value="Hemerythrin-like"/>
    <property type="match status" value="1"/>
</dbReference>